<proteinExistence type="predicted"/>
<evidence type="ECO:0000313" key="1">
    <source>
        <dbReference type="EMBL" id="MBO8459864.1"/>
    </source>
</evidence>
<sequence length="116" mass="13217">MKIVDISCRYLCLLILLCLVVGAYASVSINKVEENDTRNVQRPFVVGYTSTVYEPFSCKTPLQYNALYGISSEEQWIFPVDPAEPGMPPTAIVDDFPIEWLLLCVLLYVCVKYKHF</sequence>
<dbReference type="AlphaFoldDB" id="A0A9D9HUA7"/>
<reference evidence="1" key="1">
    <citation type="submission" date="2020-10" db="EMBL/GenBank/DDBJ databases">
        <authorList>
            <person name="Gilroy R."/>
        </authorList>
    </citation>
    <scope>NUCLEOTIDE SEQUENCE</scope>
    <source>
        <strain evidence="1">G3-3990</strain>
    </source>
</reference>
<evidence type="ECO:0000313" key="2">
    <source>
        <dbReference type="Proteomes" id="UP000823641"/>
    </source>
</evidence>
<protein>
    <submittedName>
        <fullName evidence="1">Uncharacterized protein</fullName>
    </submittedName>
</protein>
<accession>A0A9D9HUA7</accession>
<organism evidence="1 2">
    <name type="scientific">Candidatus Gallipaludibacter merdavium</name>
    <dbReference type="NCBI Taxonomy" id="2840839"/>
    <lineage>
        <taxon>Bacteria</taxon>
        <taxon>Pseudomonadati</taxon>
        <taxon>Bacteroidota</taxon>
        <taxon>Bacteroidia</taxon>
        <taxon>Bacteroidales</taxon>
        <taxon>Candidatus Gallipaludibacter</taxon>
    </lineage>
</organism>
<reference evidence="1" key="2">
    <citation type="journal article" date="2021" name="PeerJ">
        <title>Extensive microbial diversity within the chicken gut microbiome revealed by metagenomics and culture.</title>
        <authorList>
            <person name="Gilroy R."/>
            <person name="Ravi A."/>
            <person name="Getino M."/>
            <person name="Pursley I."/>
            <person name="Horton D.L."/>
            <person name="Alikhan N.F."/>
            <person name="Baker D."/>
            <person name="Gharbi K."/>
            <person name="Hall N."/>
            <person name="Watson M."/>
            <person name="Adriaenssens E.M."/>
            <person name="Foster-Nyarko E."/>
            <person name="Jarju S."/>
            <person name="Secka A."/>
            <person name="Antonio M."/>
            <person name="Oren A."/>
            <person name="Chaudhuri R.R."/>
            <person name="La Ragione R."/>
            <person name="Hildebrand F."/>
            <person name="Pallen M.J."/>
        </authorList>
    </citation>
    <scope>NUCLEOTIDE SEQUENCE</scope>
    <source>
        <strain evidence="1">G3-3990</strain>
    </source>
</reference>
<dbReference type="EMBL" id="JADIMG010000059">
    <property type="protein sequence ID" value="MBO8459864.1"/>
    <property type="molecule type" value="Genomic_DNA"/>
</dbReference>
<name>A0A9D9HUA7_9BACT</name>
<comment type="caution">
    <text evidence="1">The sequence shown here is derived from an EMBL/GenBank/DDBJ whole genome shotgun (WGS) entry which is preliminary data.</text>
</comment>
<gene>
    <name evidence="1" type="ORF">IAA73_05980</name>
</gene>
<dbReference type="Proteomes" id="UP000823641">
    <property type="component" value="Unassembled WGS sequence"/>
</dbReference>